<evidence type="ECO:0000313" key="3">
    <source>
        <dbReference type="Proteomes" id="UP000070376"/>
    </source>
</evidence>
<accession>A0A133KU56</accession>
<keyword evidence="1" id="KW-0472">Membrane</keyword>
<keyword evidence="1" id="KW-1133">Transmembrane helix</keyword>
<sequence>MFNNIIRNKKKHSEIYVRKHYNTKEKGEAVHLKKRHPVVYVVLFALGWAFMYADRNILSPVMGVFGGFLFLFSDGQPFKCKTEDRFSLWMQAM</sequence>
<name>A0A133KU56_HEYCO</name>
<dbReference type="PATRIC" id="fig|1398.22.peg.1377"/>
<feature type="transmembrane region" description="Helical" evidence="1">
    <location>
        <begin position="35"/>
        <end position="51"/>
    </location>
</feature>
<feature type="transmembrane region" description="Helical" evidence="1">
    <location>
        <begin position="57"/>
        <end position="73"/>
    </location>
</feature>
<dbReference type="EMBL" id="LRPN01000043">
    <property type="protein sequence ID" value="KWZ83169.1"/>
    <property type="molecule type" value="Genomic_DNA"/>
</dbReference>
<gene>
    <name evidence="2" type="ORF">HMPREF3213_01362</name>
</gene>
<dbReference type="Proteomes" id="UP000070376">
    <property type="component" value="Unassembled WGS sequence"/>
</dbReference>
<dbReference type="AlphaFoldDB" id="A0A133KU56"/>
<keyword evidence="1" id="KW-0812">Transmembrane</keyword>
<organism evidence="2 3">
    <name type="scientific">Heyndrickxia coagulans</name>
    <name type="common">Weizmannia coagulans</name>
    <dbReference type="NCBI Taxonomy" id="1398"/>
    <lineage>
        <taxon>Bacteria</taxon>
        <taxon>Bacillati</taxon>
        <taxon>Bacillota</taxon>
        <taxon>Bacilli</taxon>
        <taxon>Bacillales</taxon>
        <taxon>Bacillaceae</taxon>
        <taxon>Heyndrickxia</taxon>
    </lineage>
</organism>
<evidence type="ECO:0000313" key="2">
    <source>
        <dbReference type="EMBL" id="KWZ83169.1"/>
    </source>
</evidence>
<proteinExistence type="predicted"/>
<comment type="caution">
    <text evidence="2">The sequence shown here is derived from an EMBL/GenBank/DDBJ whole genome shotgun (WGS) entry which is preliminary data.</text>
</comment>
<protein>
    <submittedName>
        <fullName evidence="2">Uncharacterized protein</fullName>
    </submittedName>
</protein>
<reference evidence="3" key="1">
    <citation type="submission" date="2016-01" db="EMBL/GenBank/DDBJ databases">
        <authorList>
            <person name="Mitreva M."/>
            <person name="Pepin K.H."/>
            <person name="Mihindukulasuriya K.A."/>
            <person name="Fulton R."/>
            <person name="Fronick C."/>
            <person name="O'Laughlin M."/>
            <person name="Miner T."/>
            <person name="Herter B."/>
            <person name="Rosa B.A."/>
            <person name="Cordes M."/>
            <person name="Tomlinson C."/>
            <person name="Wollam A."/>
            <person name="Palsikar V.B."/>
            <person name="Mardis E.R."/>
            <person name="Wilson R.K."/>
        </authorList>
    </citation>
    <scope>NUCLEOTIDE SEQUENCE [LARGE SCALE GENOMIC DNA]</scope>
    <source>
        <strain evidence="3">GED7749B</strain>
    </source>
</reference>
<evidence type="ECO:0000256" key="1">
    <source>
        <dbReference type="SAM" id="Phobius"/>
    </source>
</evidence>